<dbReference type="SMART" id="SM00055">
    <property type="entry name" value="FCH"/>
    <property type="match status" value="1"/>
</dbReference>
<evidence type="ECO:0000256" key="5">
    <source>
        <dbReference type="SAM" id="MobiDB-lite"/>
    </source>
</evidence>
<dbReference type="SUPFAM" id="SSF103657">
    <property type="entry name" value="BAR/IMD domain-like"/>
    <property type="match status" value="1"/>
</dbReference>
<dbReference type="InterPro" id="IPR054713">
    <property type="entry name" value="GMIP/FCHO2-like_FCH"/>
</dbReference>
<evidence type="ECO:0000256" key="3">
    <source>
        <dbReference type="ARBA" id="ARBA00023054"/>
    </source>
</evidence>
<dbReference type="Pfam" id="PF22699">
    <property type="entry name" value="GMIP-like_FCH"/>
    <property type="match status" value="1"/>
</dbReference>
<dbReference type="Pfam" id="PF15029">
    <property type="entry name" value="TMEM174"/>
    <property type="match status" value="1"/>
</dbReference>
<dbReference type="EMBL" id="WHWB01032139">
    <property type="protein sequence ID" value="KAJ7426820.1"/>
    <property type="molecule type" value="Genomic_DNA"/>
</dbReference>
<evidence type="ECO:0000313" key="9">
    <source>
        <dbReference type="EMBL" id="KAJ7426820.1"/>
    </source>
</evidence>
<gene>
    <name evidence="9" type="ORF">WISP_12220</name>
</gene>
<dbReference type="InterPro" id="IPR001060">
    <property type="entry name" value="FCH_dom"/>
</dbReference>
<comment type="caution">
    <text evidence="9">The sequence shown here is derived from an EMBL/GenBank/DDBJ whole genome shotgun (WGS) entry which is preliminary data.</text>
</comment>
<feature type="region of interest" description="Disordered" evidence="5">
    <location>
        <begin position="867"/>
        <end position="914"/>
    </location>
</feature>
<dbReference type="PANTHER" id="PTHR31020">
    <property type="entry name" value="TRANSMEMBRANE PROTEIN 174"/>
    <property type="match status" value="1"/>
</dbReference>
<evidence type="ECO:0000256" key="6">
    <source>
        <dbReference type="SAM" id="Phobius"/>
    </source>
</evidence>
<dbReference type="Proteomes" id="UP001145742">
    <property type="component" value="Unassembled WGS sequence"/>
</dbReference>
<evidence type="ECO:0000256" key="2">
    <source>
        <dbReference type="ARBA" id="ARBA00011064"/>
    </source>
</evidence>
<evidence type="ECO:0000259" key="7">
    <source>
        <dbReference type="PROSITE" id="PS51072"/>
    </source>
</evidence>
<dbReference type="InterPro" id="IPR031160">
    <property type="entry name" value="F_BAR_dom"/>
</dbReference>
<dbReference type="Pfam" id="PF15471">
    <property type="entry name" value="TMEM171"/>
    <property type="match status" value="1"/>
</dbReference>
<feature type="region of interest" description="Disordered" evidence="5">
    <location>
        <begin position="297"/>
        <end position="351"/>
    </location>
</feature>
<dbReference type="Gene3D" id="1.20.1270.60">
    <property type="entry name" value="Arfaptin homology (AH) domain/BAR domain"/>
    <property type="match status" value="1"/>
</dbReference>
<keyword evidence="6" id="KW-0472">Membrane</keyword>
<accession>A0ABQ9DQY2</accession>
<evidence type="ECO:0000259" key="8">
    <source>
        <dbReference type="PROSITE" id="PS51741"/>
    </source>
</evidence>
<comment type="subcellular location">
    <subcellularLocation>
        <location evidence="1">Membrane</location>
        <location evidence="1">Clathrin-coated pit</location>
        <topology evidence="1">Peripheral membrane protein</topology>
        <orientation evidence="1">Cytoplasmic side</orientation>
    </subcellularLocation>
</comment>
<dbReference type="PROSITE" id="PS51741">
    <property type="entry name" value="F_BAR"/>
    <property type="match status" value="1"/>
</dbReference>
<dbReference type="InterPro" id="IPR029173">
    <property type="entry name" value="TMEM171"/>
</dbReference>
<organism evidence="9 10">
    <name type="scientific">Willisornis vidua</name>
    <name type="common">Xingu scale-backed antbird</name>
    <dbReference type="NCBI Taxonomy" id="1566151"/>
    <lineage>
        <taxon>Eukaryota</taxon>
        <taxon>Metazoa</taxon>
        <taxon>Chordata</taxon>
        <taxon>Craniata</taxon>
        <taxon>Vertebrata</taxon>
        <taxon>Euteleostomi</taxon>
        <taxon>Archelosauria</taxon>
        <taxon>Archosauria</taxon>
        <taxon>Dinosauria</taxon>
        <taxon>Saurischia</taxon>
        <taxon>Theropoda</taxon>
        <taxon>Coelurosauria</taxon>
        <taxon>Aves</taxon>
        <taxon>Neognathae</taxon>
        <taxon>Neoaves</taxon>
        <taxon>Telluraves</taxon>
        <taxon>Australaves</taxon>
        <taxon>Passeriformes</taxon>
        <taxon>Thamnophilidae</taxon>
        <taxon>Willisornis</taxon>
    </lineage>
</organism>
<keyword evidence="6" id="KW-1133">Transmembrane helix</keyword>
<dbReference type="InterPro" id="IPR027267">
    <property type="entry name" value="AH/BAR_dom_sf"/>
</dbReference>
<feature type="transmembrane region" description="Helical" evidence="6">
    <location>
        <begin position="710"/>
        <end position="730"/>
    </location>
</feature>
<name>A0ABQ9DQY2_9PASS</name>
<sequence>MAYFVENFWGERNNGFDVLYHNMKHGHLSTKDLADFIRERATIEETYSRSMTKLAKSASNYTQLGTFAPVWDVFKISTEKLASCHLDLVRRLQEIIKEVHKYGDEQIKAYKKTKEDVSGTLEAVQNIQSITQSLQKSKENYNTKCVEQERLKKEGATQREIDKAAVKSKKATDTYKLYVEKYAAFKSDFELKMTETAQKFQDIEEMHLLRMKEIIESLSNTIKEIHIQIGEDRFSRPDELSGPPLGSIQQGSTFLVLRIPDPNAELEIRSHESRLEGPIEFEECNTSSVVEARPTTPLSVGTIVPPPRPASRPKLTTGKLGGINEIPRPFSPPLTSNSSPPPQAPLARAESISSISSSASLSAANTPTVEDDLLIRNLPTIEKLCGTPPGVSRGPSPVSLGNQDTLPVAVALTESVNAYFKGADPTNDQSQSDSSTKDFWMNMQAITVYLKKLSEQNPSASYYNVDVLKYQVSSNGIQSTPLNLATYWKCDASTTEVRVDYKYNPESMNVPSMLSNVQVVVPVDGGVINMQSLPPAKWAKFELSGGPSKPATLAVQFISEGSTLSGADVELVGTGYRLSLLKKRFASGDAVMVFPPPPPPYFADPMSPTVTHCLTSSVLPTSENPPPYHSIFTDGAQLADDERTVAVRDYETICTISGSSSPSEDTLYSVMEQNNNNVEDFSLNVFSVTPCQPNRSDAQVSDGDKAGTTLLFSGVFLGLVGITFTVMGWIKYDGITHLEWTQLLGPILLSVGVTFILIAVCKFNMLTCKPCKEREENMSDLDQTASGQSFVFTGINQPITFHGATVVQYIPPPYPSQEGIAMSPGYLHPVLSCCSAVSSSASPVPTPGSPHFCPAYPLDNLAFTGDENFTTYPAENTRNHRSEDSSNETEELGEDYACNNLSPPRYEEIYPLSS</sequence>
<dbReference type="PANTHER" id="PTHR31020:SF1">
    <property type="entry name" value="TRANSMEMBRANE PROTEIN 174"/>
    <property type="match status" value="1"/>
</dbReference>
<dbReference type="InterPro" id="IPR027835">
    <property type="entry name" value="TMEM174"/>
</dbReference>
<dbReference type="Pfam" id="PF10291">
    <property type="entry name" value="muHD"/>
    <property type="match status" value="1"/>
</dbReference>
<feature type="domain" description="MHD" evidence="7">
    <location>
        <begin position="370"/>
        <end position="646"/>
    </location>
</feature>
<feature type="domain" description="F-BAR" evidence="8">
    <location>
        <begin position="1"/>
        <end position="248"/>
    </location>
</feature>
<dbReference type="PROSITE" id="PS51072">
    <property type="entry name" value="MHD"/>
    <property type="match status" value="1"/>
</dbReference>
<dbReference type="InterPro" id="IPR028565">
    <property type="entry name" value="MHD"/>
</dbReference>
<evidence type="ECO:0000256" key="1">
    <source>
        <dbReference type="ARBA" id="ARBA00004283"/>
    </source>
</evidence>
<keyword evidence="6" id="KW-0812">Transmembrane</keyword>
<reference evidence="9" key="1">
    <citation type="submission" date="2019-10" db="EMBL/GenBank/DDBJ databases">
        <authorList>
            <person name="Soares A.E.R."/>
            <person name="Aleixo A."/>
            <person name="Schneider P."/>
            <person name="Miyaki C.Y."/>
            <person name="Schneider M.P."/>
            <person name="Mello C."/>
            <person name="Vasconcelos A.T.R."/>
        </authorList>
    </citation>
    <scope>NUCLEOTIDE SEQUENCE</scope>
    <source>
        <tissue evidence="9">Muscle</tissue>
    </source>
</reference>
<feature type="compositionally biased region" description="Acidic residues" evidence="5">
    <location>
        <begin position="885"/>
        <end position="894"/>
    </location>
</feature>
<feature type="transmembrane region" description="Helical" evidence="6">
    <location>
        <begin position="742"/>
        <end position="760"/>
    </location>
</feature>
<feature type="compositionally biased region" description="Polar residues" evidence="5">
    <location>
        <begin position="867"/>
        <end position="876"/>
    </location>
</feature>
<proteinExistence type="inferred from homology"/>
<keyword evidence="10" id="KW-1185">Reference proteome</keyword>
<protein>
    <submittedName>
        <fullName evidence="9">FCH domain only 2</fullName>
    </submittedName>
</protein>
<evidence type="ECO:0000313" key="10">
    <source>
        <dbReference type="Proteomes" id="UP001145742"/>
    </source>
</evidence>
<evidence type="ECO:0000256" key="4">
    <source>
        <dbReference type="PROSITE-ProRule" id="PRU01077"/>
    </source>
</evidence>
<dbReference type="InterPro" id="IPR018808">
    <property type="entry name" value="Muniscin_C"/>
</dbReference>
<keyword evidence="3 4" id="KW-0175">Coiled coil</keyword>
<comment type="similarity">
    <text evidence="2">Belongs to the FCHO family.</text>
</comment>